<dbReference type="Proteomes" id="UP001519363">
    <property type="component" value="Unassembled WGS sequence"/>
</dbReference>
<dbReference type="SMART" id="SM00320">
    <property type="entry name" value="WD40"/>
    <property type="match status" value="13"/>
</dbReference>
<keyword evidence="5" id="KW-0472">Membrane</keyword>
<dbReference type="SUPFAM" id="SSF50978">
    <property type="entry name" value="WD40 repeat-like"/>
    <property type="match status" value="1"/>
</dbReference>
<feature type="repeat" description="WD" evidence="3">
    <location>
        <begin position="932"/>
        <end position="973"/>
    </location>
</feature>
<dbReference type="InterPro" id="IPR020472">
    <property type="entry name" value="WD40_PAC1"/>
</dbReference>
<keyword evidence="1 3" id="KW-0853">WD repeat</keyword>
<dbReference type="PANTHER" id="PTHR19848:SF8">
    <property type="entry name" value="F-BOX AND WD REPEAT DOMAIN CONTAINING 7"/>
    <property type="match status" value="1"/>
</dbReference>
<feature type="repeat" description="WD" evidence="3">
    <location>
        <begin position="723"/>
        <end position="757"/>
    </location>
</feature>
<evidence type="ECO:0000256" key="3">
    <source>
        <dbReference type="PROSITE-ProRule" id="PRU00221"/>
    </source>
</evidence>
<keyword evidence="8" id="KW-1185">Reference proteome</keyword>
<feature type="repeat" description="WD" evidence="3">
    <location>
        <begin position="624"/>
        <end position="665"/>
    </location>
</feature>
<dbReference type="PROSITE" id="PS00678">
    <property type="entry name" value="WD_REPEATS_1"/>
    <property type="match status" value="3"/>
</dbReference>
<feature type="repeat" description="WD" evidence="3">
    <location>
        <begin position="1073"/>
        <end position="1114"/>
    </location>
</feature>
<keyword evidence="5" id="KW-0812">Transmembrane</keyword>
<dbReference type="InterPro" id="IPR015943">
    <property type="entry name" value="WD40/YVTN_repeat-like_dom_sf"/>
</dbReference>
<organism evidence="7 8">
    <name type="scientific">Crossiella equi</name>
    <dbReference type="NCBI Taxonomy" id="130796"/>
    <lineage>
        <taxon>Bacteria</taxon>
        <taxon>Bacillati</taxon>
        <taxon>Actinomycetota</taxon>
        <taxon>Actinomycetes</taxon>
        <taxon>Pseudonocardiales</taxon>
        <taxon>Pseudonocardiaceae</taxon>
        <taxon>Crossiella</taxon>
    </lineage>
</organism>
<dbReference type="InterPro" id="IPR001680">
    <property type="entry name" value="WD40_rpt"/>
</dbReference>
<evidence type="ECO:0000259" key="6">
    <source>
        <dbReference type="Pfam" id="PF20703"/>
    </source>
</evidence>
<dbReference type="InterPro" id="IPR036322">
    <property type="entry name" value="WD40_repeat_dom_sf"/>
</dbReference>
<dbReference type="InterPro" id="IPR019775">
    <property type="entry name" value="WD40_repeat_CS"/>
</dbReference>
<feature type="compositionally biased region" description="Basic and acidic residues" evidence="4">
    <location>
        <begin position="508"/>
        <end position="528"/>
    </location>
</feature>
<feature type="domain" description="Novel STAND NTPase 1" evidence="6">
    <location>
        <begin position="106"/>
        <end position="484"/>
    </location>
</feature>
<feature type="repeat" description="WD" evidence="3">
    <location>
        <begin position="894"/>
        <end position="927"/>
    </location>
</feature>
<dbReference type="PRINTS" id="PR00320">
    <property type="entry name" value="GPROTEINBRPT"/>
</dbReference>
<feature type="repeat" description="WD" evidence="3">
    <location>
        <begin position="1037"/>
        <end position="1069"/>
    </location>
</feature>
<gene>
    <name evidence="7" type="ORF">JOF53_001317</name>
</gene>
<evidence type="ECO:0000313" key="8">
    <source>
        <dbReference type="Proteomes" id="UP001519363"/>
    </source>
</evidence>
<evidence type="ECO:0000256" key="2">
    <source>
        <dbReference type="ARBA" id="ARBA00022737"/>
    </source>
</evidence>
<comment type="caution">
    <text evidence="7">The sequence shown here is derived from an EMBL/GenBank/DDBJ whole genome shotgun (WGS) entry which is preliminary data.</text>
</comment>
<dbReference type="CDD" id="cd00200">
    <property type="entry name" value="WD40"/>
    <property type="match status" value="2"/>
</dbReference>
<dbReference type="PROSITE" id="PS50294">
    <property type="entry name" value="WD_REPEATS_REGION"/>
    <property type="match status" value="6"/>
</dbReference>
<dbReference type="PROSITE" id="PS50082">
    <property type="entry name" value="WD_REPEATS_2"/>
    <property type="match status" value="10"/>
</dbReference>
<feature type="repeat" description="WD" evidence="3">
    <location>
        <begin position="1163"/>
        <end position="1196"/>
    </location>
</feature>
<dbReference type="InterPro" id="IPR027417">
    <property type="entry name" value="P-loop_NTPase"/>
</dbReference>
<evidence type="ECO:0000256" key="1">
    <source>
        <dbReference type="ARBA" id="ARBA00022574"/>
    </source>
</evidence>
<proteinExistence type="predicted"/>
<dbReference type="SUPFAM" id="SSF52540">
    <property type="entry name" value="P-loop containing nucleoside triphosphate hydrolases"/>
    <property type="match status" value="1"/>
</dbReference>
<dbReference type="SUPFAM" id="SSF50998">
    <property type="entry name" value="Quinoprotein alcohol dehydrogenase-like"/>
    <property type="match status" value="1"/>
</dbReference>
<feature type="region of interest" description="Disordered" evidence="4">
    <location>
        <begin position="504"/>
        <end position="533"/>
    </location>
</feature>
<keyword evidence="2" id="KW-0677">Repeat</keyword>
<dbReference type="EMBL" id="JAGIOO010000001">
    <property type="protein sequence ID" value="MBP2472445.1"/>
    <property type="molecule type" value="Genomic_DNA"/>
</dbReference>
<dbReference type="Pfam" id="PF20703">
    <property type="entry name" value="nSTAND1"/>
    <property type="match status" value="1"/>
</dbReference>
<evidence type="ECO:0000313" key="7">
    <source>
        <dbReference type="EMBL" id="MBP2472445.1"/>
    </source>
</evidence>
<accession>A0ABS5A792</accession>
<reference evidence="7 8" key="1">
    <citation type="submission" date="2021-03" db="EMBL/GenBank/DDBJ databases">
        <title>Sequencing the genomes of 1000 actinobacteria strains.</title>
        <authorList>
            <person name="Klenk H.-P."/>
        </authorList>
    </citation>
    <scope>NUCLEOTIDE SEQUENCE [LARGE SCALE GENOMIC DNA]</scope>
    <source>
        <strain evidence="7 8">DSM 44580</strain>
    </source>
</reference>
<dbReference type="Gene3D" id="2.130.10.10">
    <property type="entry name" value="YVTN repeat-like/Quinoprotein amine dehydrogenase"/>
    <property type="match status" value="4"/>
</dbReference>
<protein>
    <submittedName>
        <fullName evidence="7">WD40 repeat protein</fullName>
    </submittedName>
</protein>
<dbReference type="Pfam" id="PF00400">
    <property type="entry name" value="WD40"/>
    <property type="match status" value="9"/>
</dbReference>
<name>A0ABS5A792_9PSEU</name>
<keyword evidence="5" id="KW-1133">Transmembrane helix</keyword>
<feature type="transmembrane region" description="Helical" evidence="5">
    <location>
        <begin position="539"/>
        <end position="562"/>
    </location>
</feature>
<feature type="repeat" description="WD" evidence="3">
    <location>
        <begin position="805"/>
        <end position="846"/>
    </location>
</feature>
<dbReference type="InterPro" id="IPR011047">
    <property type="entry name" value="Quinoprotein_ADH-like_sf"/>
</dbReference>
<feature type="repeat" description="WD" evidence="3">
    <location>
        <begin position="848"/>
        <end position="889"/>
    </location>
</feature>
<feature type="repeat" description="WD" evidence="3">
    <location>
        <begin position="762"/>
        <end position="803"/>
    </location>
</feature>
<dbReference type="RefSeq" id="WP_209706473.1">
    <property type="nucleotide sequence ID" value="NZ_JAGIOO010000001.1"/>
</dbReference>
<evidence type="ECO:0000256" key="5">
    <source>
        <dbReference type="SAM" id="Phobius"/>
    </source>
</evidence>
<evidence type="ECO:0000256" key="4">
    <source>
        <dbReference type="SAM" id="MobiDB-lite"/>
    </source>
</evidence>
<dbReference type="PANTHER" id="PTHR19848">
    <property type="entry name" value="WD40 REPEAT PROTEIN"/>
    <property type="match status" value="1"/>
</dbReference>
<sequence length="1278" mass="138001">MPRAEQPLPDNTEPLTCFARDLRRLRVQAGSPPYRELARRSHYSPTTLADAAGGKRLPSLAATLAYVRACGGDTEPWEARWRQVSADLCPVPESGHREPDRSGKAPYVGLAAFQSEDSVRFFGREEIVRTLARRMDGQRFLALFGASGAGKSSVLRAGLLPARGDQGPVLLMTPGQRPVEECAVRLAAVTGGSAPTFRAGLAEGPDGLHLLARQLLDGRDGELLVVVDQFEEVFTLCADPAEREAFLALLLHAVRAETSRVRVLLGVRTDFLTHCAAHPELANALQDAQVLLGPMTADELREAVTRPALETGHRLESALLAVLMAEAAGRPGALPLLSHALLETWYRRRGNVLTLRGYQEAGGIAHALARTAETVYAGLDEAGQEIARDLFLRLTALGEGTEDTRRRVHRAELDSSPAAAHVVEALTAARLVTADGDTLEISHEVLLHAWPRLHDWLSADREGLRVHRQLTEAAATWESLHRDPAALYRGSRLDRALDWSDGETARPTTREREFLAASRRDREEETTRGRRRQRRQQQLVAAVLVFGLIAGLAALVAGGQWASAARQRDDATYRHVVAEADRLAEADPTLSARLLLAAHRLRPDDEAVHTRLLGTGTRPLATTTAAHPGRAYQVAYGKDGSWIATTGDDGTVRLWQVRDRQHLEPMGAPLTGGQGWLLSLRLNADSSLLVAVGQHGRALLWNVRDPRKPERLPDLPGPKDTHVYETHFHPGGRKLATAHSDGTVRLWDLTDPQRPVQEREWTVGARQQAFAVAFSQDGRTLAAAGERGAVHLWDLAQPNRAPRTVDTGSGSVLVLAFHPGGQVLVTGGREGVVRLWEVTTGAAVGLPLAGHRGDVWYAGFNARGDVLVTAGGDGAALLWNSTAPASVTRIGPPLSGSGSTVYAAALSPDGTVLATVANDGRIRLWDLPSALLLGHHQRVDSVSVRPDGGLVALADRGNVVRLWRTGSAEVPRQMTELPAPAHRSLCTQCPTQTRFTPDGRLLVVLTNTSVLRLVDVADPEHPVVKFEKVLGTSFTSALALSPDGRVLAVGEDDFSTRLWDISDPEQPKPLGSLAGHEGEVGVLVFRPDGKVIASMGTDSAVILWDVSDPRYPRRKGTARVEGIAGAMAFSPDGTVLAETSEEPRIWLWDVHDLSAPVRRPEPLTGHTKAVTAVRWSPDGRHLVTAGADHSVRQWRLTGPNRPAAVGEGVPISGGAGSVLAFLPGDRLLAGDGTNTVRVLDLSVPRAVERICRTADPLDEQRWRQHLPGLPYQRTCPGG</sequence>
<dbReference type="InterPro" id="IPR049052">
    <property type="entry name" value="nSTAND1"/>
</dbReference>